<proteinExistence type="inferred from homology"/>
<reference evidence="10" key="1">
    <citation type="submission" date="2021-07" db="EMBL/GenBank/DDBJ databases">
        <title>Candidatus Kaistella beijingensis sp. nov. isolated from a municipal wastewater treatment plant is involved in sludge foaming.</title>
        <authorList>
            <person name="Song Y."/>
            <person name="Liu S.-J."/>
        </authorList>
    </citation>
    <scope>NUCLEOTIDE SEQUENCE</scope>
    <source>
        <strain evidence="10">DSM 43998</strain>
    </source>
</reference>
<evidence type="ECO:0000256" key="3">
    <source>
        <dbReference type="ARBA" id="ARBA00022694"/>
    </source>
</evidence>
<accession>A0ABX8S778</accession>
<organism evidence="10 11">
    <name type="scientific">Skermania pinensis</name>
    <dbReference type="NCBI Taxonomy" id="39122"/>
    <lineage>
        <taxon>Bacteria</taxon>
        <taxon>Bacillati</taxon>
        <taxon>Actinomycetota</taxon>
        <taxon>Actinomycetes</taxon>
        <taxon>Mycobacteriales</taxon>
        <taxon>Gordoniaceae</taxon>
        <taxon>Skermania</taxon>
    </lineage>
</organism>
<evidence type="ECO:0000313" key="11">
    <source>
        <dbReference type="Proteomes" id="UP000887023"/>
    </source>
</evidence>
<dbReference type="Gene3D" id="1.20.59.20">
    <property type="match status" value="1"/>
</dbReference>
<comment type="subcellular location">
    <subcellularLocation>
        <location evidence="7">Cytoplasm</location>
    </subcellularLocation>
</comment>
<dbReference type="SUPFAM" id="SSF52402">
    <property type="entry name" value="Adenine nucleotide alpha hydrolases-like"/>
    <property type="match status" value="1"/>
</dbReference>
<dbReference type="NCBIfam" id="TIGR02432">
    <property type="entry name" value="lysidine_TilS_N"/>
    <property type="match status" value="1"/>
</dbReference>
<keyword evidence="2 7" id="KW-0436">Ligase</keyword>
<dbReference type="GO" id="GO:0032267">
    <property type="term" value="F:tRNA(Ile)-lysidine synthase activity"/>
    <property type="evidence" value="ECO:0007669"/>
    <property type="project" value="UniProtKB-EC"/>
</dbReference>
<evidence type="ECO:0000256" key="1">
    <source>
        <dbReference type="ARBA" id="ARBA00022490"/>
    </source>
</evidence>
<dbReference type="InterPro" id="IPR015262">
    <property type="entry name" value="tRNA_Ile_lys_synt_subst-bd"/>
</dbReference>
<evidence type="ECO:0000259" key="9">
    <source>
        <dbReference type="Pfam" id="PF09179"/>
    </source>
</evidence>
<dbReference type="Pfam" id="PF09179">
    <property type="entry name" value="TilS"/>
    <property type="match status" value="1"/>
</dbReference>
<evidence type="ECO:0000259" key="8">
    <source>
        <dbReference type="Pfam" id="PF01171"/>
    </source>
</evidence>
<dbReference type="InterPro" id="IPR012795">
    <property type="entry name" value="tRNA_Ile_lys_synt_N"/>
</dbReference>
<evidence type="ECO:0000256" key="5">
    <source>
        <dbReference type="ARBA" id="ARBA00022840"/>
    </source>
</evidence>
<dbReference type="EC" id="6.3.4.19" evidence="7"/>
<comment type="similarity">
    <text evidence="7">Belongs to the tRNA(Ile)-lysidine synthase family.</text>
</comment>
<dbReference type="Gene3D" id="3.40.50.620">
    <property type="entry name" value="HUPs"/>
    <property type="match status" value="1"/>
</dbReference>
<dbReference type="InterPro" id="IPR011063">
    <property type="entry name" value="TilS/TtcA_N"/>
</dbReference>
<evidence type="ECO:0000256" key="6">
    <source>
        <dbReference type="ARBA" id="ARBA00048539"/>
    </source>
</evidence>
<comment type="domain">
    <text evidence="7">The N-terminal region contains the highly conserved SGGXDS motif, predicted to be a P-loop motif involved in ATP binding.</text>
</comment>
<evidence type="ECO:0000313" key="10">
    <source>
        <dbReference type="EMBL" id="QXQ13649.1"/>
    </source>
</evidence>
<feature type="binding site" evidence="7">
    <location>
        <begin position="39"/>
        <end position="44"/>
    </location>
    <ligand>
        <name>ATP</name>
        <dbReference type="ChEBI" id="CHEBI:30616"/>
    </ligand>
</feature>
<dbReference type="InterPro" id="IPR012094">
    <property type="entry name" value="tRNA_Ile_lys_synt"/>
</dbReference>
<dbReference type="PANTHER" id="PTHR43033:SF1">
    <property type="entry name" value="TRNA(ILE)-LYSIDINE SYNTHASE-RELATED"/>
    <property type="match status" value="1"/>
</dbReference>
<dbReference type="Pfam" id="PF01171">
    <property type="entry name" value="ATP_bind_3"/>
    <property type="match status" value="1"/>
</dbReference>
<keyword evidence="3 7" id="KW-0819">tRNA processing</keyword>
<feature type="domain" description="tRNA(Ile)-lysidine synthase substrate-binding" evidence="9">
    <location>
        <begin position="250"/>
        <end position="320"/>
    </location>
</feature>
<name>A0ABX8S778_9ACTN</name>
<gene>
    <name evidence="7 10" type="primary">tilS</name>
    <name evidence="10" type="ORF">KV203_17890</name>
</gene>
<comment type="function">
    <text evidence="7">Ligates lysine onto the cytidine present at position 34 of the AUA codon-specific tRNA(Ile) that contains the anticodon CAU, in an ATP-dependent manner. Cytidine is converted to lysidine, thus changing the amino acid specificity of the tRNA from methionine to isoleucine.</text>
</comment>
<dbReference type="SUPFAM" id="SSF82829">
    <property type="entry name" value="MesJ substrate recognition domain-like"/>
    <property type="match status" value="1"/>
</dbReference>
<keyword evidence="5 7" id="KW-0067">ATP-binding</keyword>
<sequence length="328" mass="33536">MDQPGPRLAETPAVSALRQAVRRWLAEYAAGRSVGVALSGGADSTALTAAAVAEAGSVTALVVDHGLQSDSAAVAAQAAATARELGCVAARVLPVRVGRAGGPEAAARRARYAALDAARAGSPVLFGHTLDDQAESVLLGLGRGSGPRSIQGMRPFDPPWGRPLLAVRRTVTRQACADLGVTPYEDPHNSAPEFTRVRLRTEALPLLEQILGGGVAPALARTATQLQEDGAVLDAAAVELLTNAGAGAGLSVAVLAAAPPAVRRRTVRAWLRGAGVTASTDRHLRAVDRLVTDWHGQGPVAVGGAGTGARLVVARRHGRLALERAVVS</sequence>
<feature type="domain" description="tRNA(Ile)-lysidine/2-thiocytidine synthase N-terminal" evidence="8">
    <location>
        <begin position="34"/>
        <end position="201"/>
    </location>
</feature>
<dbReference type="RefSeq" id="WP_066469490.1">
    <property type="nucleotide sequence ID" value="NZ_CP079105.1"/>
</dbReference>
<evidence type="ECO:0000256" key="7">
    <source>
        <dbReference type="HAMAP-Rule" id="MF_01161"/>
    </source>
</evidence>
<keyword evidence="4 7" id="KW-0547">Nucleotide-binding</keyword>
<dbReference type="Proteomes" id="UP000887023">
    <property type="component" value="Chromosome"/>
</dbReference>
<evidence type="ECO:0000256" key="2">
    <source>
        <dbReference type="ARBA" id="ARBA00022598"/>
    </source>
</evidence>
<dbReference type="InterPro" id="IPR014729">
    <property type="entry name" value="Rossmann-like_a/b/a_fold"/>
</dbReference>
<keyword evidence="11" id="KW-1185">Reference proteome</keyword>
<dbReference type="CDD" id="cd01992">
    <property type="entry name" value="TilS_N"/>
    <property type="match status" value="1"/>
</dbReference>
<keyword evidence="1 7" id="KW-0963">Cytoplasm</keyword>
<dbReference type="HAMAP" id="MF_01161">
    <property type="entry name" value="tRNA_Ile_lys_synt"/>
    <property type="match status" value="1"/>
</dbReference>
<dbReference type="EMBL" id="CP079105">
    <property type="protein sequence ID" value="QXQ13649.1"/>
    <property type="molecule type" value="Genomic_DNA"/>
</dbReference>
<evidence type="ECO:0000256" key="4">
    <source>
        <dbReference type="ARBA" id="ARBA00022741"/>
    </source>
</evidence>
<comment type="catalytic activity">
    <reaction evidence="6 7">
        <text>cytidine(34) in tRNA(Ile2) + L-lysine + ATP = lysidine(34) in tRNA(Ile2) + AMP + diphosphate + H(+)</text>
        <dbReference type="Rhea" id="RHEA:43744"/>
        <dbReference type="Rhea" id="RHEA-COMP:10625"/>
        <dbReference type="Rhea" id="RHEA-COMP:10670"/>
        <dbReference type="ChEBI" id="CHEBI:15378"/>
        <dbReference type="ChEBI" id="CHEBI:30616"/>
        <dbReference type="ChEBI" id="CHEBI:32551"/>
        <dbReference type="ChEBI" id="CHEBI:33019"/>
        <dbReference type="ChEBI" id="CHEBI:82748"/>
        <dbReference type="ChEBI" id="CHEBI:83665"/>
        <dbReference type="ChEBI" id="CHEBI:456215"/>
        <dbReference type="EC" id="6.3.4.19"/>
    </reaction>
</comment>
<dbReference type="PANTHER" id="PTHR43033">
    <property type="entry name" value="TRNA(ILE)-LYSIDINE SYNTHASE-RELATED"/>
    <property type="match status" value="1"/>
</dbReference>
<protein>
    <recommendedName>
        <fullName evidence="7">tRNA(Ile)-lysidine synthase</fullName>
        <ecNumber evidence="7">6.3.4.19</ecNumber>
    </recommendedName>
    <alternativeName>
        <fullName evidence="7">tRNA(Ile)-2-lysyl-cytidine synthase</fullName>
    </alternativeName>
    <alternativeName>
        <fullName evidence="7">tRNA(Ile)-lysidine synthetase</fullName>
    </alternativeName>
</protein>